<proteinExistence type="inferred from homology"/>
<dbReference type="Pfam" id="PF13329">
    <property type="entry name" value="ATG2_CAD"/>
    <property type="match status" value="3"/>
</dbReference>
<evidence type="ECO:0000256" key="9">
    <source>
        <dbReference type="ARBA" id="ARBA00023136"/>
    </source>
</evidence>
<comment type="subcellular location">
    <subcellularLocation>
        <location evidence="1">Endoplasmic reticulum membrane</location>
        <topology evidence="1">Peripheral membrane protein</topology>
    </subcellularLocation>
    <subcellularLocation>
        <location evidence="2">Preautophagosomal structure membrane</location>
        <topology evidence="2">Peripheral membrane protein</topology>
    </subcellularLocation>
</comment>
<keyword evidence="6" id="KW-0256">Endoplasmic reticulum</keyword>
<evidence type="ECO:0000256" key="10">
    <source>
        <dbReference type="ARBA" id="ARBA00024479"/>
    </source>
</evidence>
<comment type="similarity">
    <text evidence="3">Belongs to the ATG2 family.</text>
</comment>
<dbReference type="OrthoDB" id="18982at2759"/>
<feature type="compositionally biased region" description="Polar residues" evidence="12">
    <location>
        <begin position="1766"/>
        <end position="1779"/>
    </location>
</feature>
<dbReference type="GO" id="GO:0043495">
    <property type="term" value="F:protein-membrane adaptor activity"/>
    <property type="evidence" value="ECO:0007669"/>
    <property type="project" value="TreeGrafter"/>
</dbReference>
<protein>
    <recommendedName>
        <fullName evidence="4">Autophagy-related protein 2</fullName>
    </recommendedName>
</protein>
<dbReference type="PANTHER" id="PTHR13190:SF1">
    <property type="entry name" value="AUTOPHAGY-RELATED 2, ISOFORM A"/>
    <property type="match status" value="1"/>
</dbReference>
<evidence type="ECO:0000256" key="2">
    <source>
        <dbReference type="ARBA" id="ARBA00004623"/>
    </source>
</evidence>
<comment type="catalytic activity">
    <reaction evidence="11">
        <text>a 1,2-diacyl-sn-glycero-3-phosphoethanolamine(in) = a 1,2-diacyl-sn-glycero-3-phosphoethanolamine(out)</text>
        <dbReference type="Rhea" id="RHEA:38895"/>
        <dbReference type="ChEBI" id="CHEBI:64612"/>
    </reaction>
</comment>
<dbReference type="Proteomes" id="UP000215335">
    <property type="component" value="Unassembled WGS sequence"/>
</dbReference>
<evidence type="ECO:0000256" key="12">
    <source>
        <dbReference type="SAM" id="MobiDB-lite"/>
    </source>
</evidence>
<keyword evidence="8" id="KW-0445">Lipid transport</keyword>
<evidence type="ECO:0000256" key="1">
    <source>
        <dbReference type="ARBA" id="ARBA00004406"/>
    </source>
</evidence>
<dbReference type="GO" id="GO:0005789">
    <property type="term" value="C:endoplasmic reticulum membrane"/>
    <property type="evidence" value="ECO:0007669"/>
    <property type="project" value="UniProtKB-SubCell"/>
</dbReference>
<evidence type="ECO:0000256" key="7">
    <source>
        <dbReference type="ARBA" id="ARBA00023006"/>
    </source>
</evidence>
<reference evidence="13 14" key="1">
    <citation type="journal article" date="2017" name="Curr. Biol.">
        <title>The Evolution of Venom by Co-option of Single-Copy Genes.</title>
        <authorList>
            <person name="Martinson E.O."/>
            <person name="Mrinalini"/>
            <person name="Kelkar Y.D."/>
            <person name="Chang C.H."/>
            <person name="Werren J.H."/>
        </authorList>
    </citation>
    <scope>NUCLEOTIDE SEQUENCE [LARGE SCALE GENOMIC DNA]</scope>
    <source>
        <strain evidence="13 14">Alberta</strain>
        <tissue evidence="13">Whole body</tissue>
    </source>
</reference>
<keyword evidence="14" id="KW-1185">Reference proteome</keyword>
<evidence type="ECO:0000256" key="6">
    <source>
        <dbReference type="ARBA" id="ARBA00022824"/>
    </source>
</evidence>
<keyword evidence="9" id="KW-0472">Membrane</keyword>
<keyword evidence="7" id="KW-0072">Autophagy</keyword>
<organism evidence="13 14">
    <name type="scientific">Trichomalopsis sarcophagae</name>
    <dbReference type="NCBI Taxonomy" id="543379"/>
    <lineage>
        <taxon>Eukaryota</taxon>
        <taxon>Metazoa</taxon>
        <taxon>Ecdysozoa</taxon>
        <taxon>Arthropoda</taxon>
        <taxon>Hexapoda</taxon>
        <taxon>Insecta</taxon>
        <taxon>Pterygota</taxon>
        <taxon>Neoptera</taxon>
        <taxon>Endopterygota</taxon>
        <taxon>Hymenoptera</taxon>
        <taxon>Apocrita</taxon>
        <taxon>Proctotrupomorpha</taxon>
        <taxon>Chalcidoidea</taxon>
        <taxon>Pteromalidae</taxon>
        <taxon>Pteromalinae</taxon>
        <taxon>Trichomalopsis</taxon>
    </lineage>
</organism>
<evidence type="ECO:0000256" key="4">
    <source>
        <dbReference type="ARBA" id="ARBA00018070"/>
    </source>
</evidence>
<dbReference type="GO" id="GO:0061908">
    <property type="term" value="C:phagophore"/>
    <property type="evidence" value="ECO:0007669"/>
    <property type="project" value="TreeGrafter"/>
</dbReference>
<evidence type="ECO:0000256" key="8">
    <source>
        <dbReference type="ARBA" id="ARBA00023055"/>
    </source>
</evidence>
<dbReference type="GO" id="GO:0006869">
    <property type="term" value="P:lipid transport"/>
    <property type="evidence" value="ECO:0007669"/>
    <property type="project" value="UniProtKB-KW"/>
</dbReference>
<evidence type="ECO:0000256" key="5">
    <source>
        <dbReference type="ARBA" id="ARBA00022448"/>
    </source>
</evidence>
<feature type="region of interest" description="Disordered" evidence="12">
    <location>
        <begin position="280"/>
        <end position="318"/>
    </location>
</feature>
<sequence>MSWLECLPWSEGIKKRACRYLLQRYLGMFLEEKLTLDQLTVDLYNGTGRVTDVSLDVQLLVIKQKNLLYAFKQEATLTSLSVTALNELGEQQHLPLEFVDGFVAEMSVSIPWSALLSDSSYVEVRGLRLTVQPRQRSETGTSMFESMWSSMTSSMQLAQECLQQDANNAGNSQPLEGVELFAQTIDSILSRVKIRFFDTVIRLEHVPLDSATGVAMEIHIQNLEYSDEAGSDPSHTLDPNQSVKGYVVSAFTIKRFYLEGVTIHTDEFPSRARTFSKSVMTMSRGSTPDSKNSDGQFSSAQISPTQNMQTPPEKSIINNLNESNPIVVAKISGRQEIRLKVKQGESVVGPKVELSVTLGSLTLFLSPRQVHVLLELTHGLASPDMEDVSNVAPRPTCSEKPMANSDFKRVERELLNQINPSQGLRTMDLRHTQGWSTASLDDSDNEDEFLPMRVPGITSMNNSITSNNASMDGSLSASSASSKSSAANAPKQHKCRHSIDVDTSAETSQFHVRIASIAMILLHEDILTTGIEGYGLTKASTKIMKSTAEEFFKKLVTFTTSGYGHKEFEEISKLFVDACQYSHLRLLAAPLVVDGSEKTTVHNSSISGNLTLASLEVVECLIDNSNSNNQGTASTTFIELLKFPKENNANVTVLNKTDFEMKFDYTERAVRHGQMVNIILAPCQGEFDITIIDRISTLLNPQPICVSSPATAAARESIAVESPSLPDARVDIEVSSSKCVIDLRFPVPDLRSLHDMLRMPWWKRSVRPDYVTLHLTDAKVHTSFESRASHLARHEVQCRHFLLTYTEADSDLPLEIGKATADECRTDGSLQNEGEGFDWPRVVLTVFPYNLGGPLEDSSEGEPESSLDETLENTPRHQPSPFSSKRVIHESDTPHSRSNQNQSENKEGTEHREGEEVIIPGNRQEMTEFIEEGTRNSRIQVEIGLPCASIQIPSKHLYELIYNRFNTDLLLWEPSAPRPKYMAHAEPTMGLDLASTLLQESIYPKFSMCKSGIQYDSDSDSDEEGIFYSTTDRGAGKQRQNRSFKNGQSKVALTLTINQGLLTMYTPVRDSMRNVIPGQQGELILRLEDAVVFSVSSYKGDENLGYVCSMVKDIALHHCGLMTMSSQTPPLRSINSIIPKHCQRTIYRSEPGANISMNLTEKDMLSVAIRIQAAHETHRIKTFRVAAGISHATLKYKVTSSQTLWFTQLTDCLDVIDHPVAGYIPPGILTELHVHLWDCAIDYWQRQAFYLIHPIHLPLRSMVTLGSFSVSSNIAAQTNTSTLRFIAEDLALFISDKIGKVVDLRHDYVCVMDLGLFELSLRLNEKMCGGAPRVDLRASNNVLHVRTCSDSGRALMQLLTYFASDGDLTSNSGSTESITVPSSEDGESLLGDESINFLSKSQVERVNSLMEEAMEDTVKGTLENTERQYPEKENQVEVFFFPDESNAAMANENLKNPETAVNAGPAARPISPAIDHKIDFDDVDEDFCILGEEAGVGIMPRHGVPEVRWLCQESLRIVDNHFSIPLGKTDLLKAPKNFPPAILRYTLCEMALVWHIYGGKDFGDTQPVTKKHITINENSTYYGNYAPGRSRSAIEGIGYSKSSPNKVRFGSVPNSPRGRAKDMPTDWQELGGPGRRHDVLMELQLNKVRFQHEVYPENTAEASRQILLVSEIEVRDRLASSHINKFLYQYSSEAKPRQTHANMFAMKAIHIRPDPKLAAQECCLKLSVLPLRLNIDQDSLLFLITFFTELSGTAKQTTEGVTMANNIQSTPGSKQGTPTHQPPVMSVNDGSDESSNKNAMNLSQNANIDQNLMILLEDELTIKENKSNAKIISESQDSSTQPVYFRSVIFAPEVLVRLDYHGKRVDLTHGPLAGLLMGLAQLNCSELRLKRLTHRHGILGSDKLISYLLAEWIQDIKKNQLPSLLGVQGIRDLFWLPIEQYQKDGRIVRGLQRGANSFSTSTAMAALELTSRLVHALQSTAETAYDMVSPGPSVRRNTRGQRGRRKRYSQPLDIREGMANAYTLVKEGLGETANQLVRVASEEHEQKGVSGAVGGVLRQIPPTVVKPIILATEATNNVLGGMRSQLVPDARREAAQKWRQDSIDIN</sequence>
<feature type="region of interest" description="Disordered" evidence="12">
    <location>
        <begin position="853"/>
        <end position="917"/>
    </location>
</feature>
<dbReference type="EMBL" id="NNAY01003012">
    <property type="protein sequence ID" value="OXU20123.1"/>
    <property type="molecule type" value="Genomic_DNA"/>
</dbReference>
<name>A0A232EP42_9HYME</name>
<feature type="region of interest" description="Disordered" evidence="12">
    <location>
        <begin position="1987"/>
        <end position="2009"/>
    </location>
</feature>
<dbReference type="InterPro" id="IPR026849">
    <property type="entry name" value="ATG2"/>
</dbReference>
<dbReference type="PANTHER" id="PTHR13190">
    <property type="entry name" value="AUTOPHAGY-RELATED 2, ISOFORM A"/>
    <property type="match status" value="1"/>
</dbReference>
<dbReference type="GO" id="GO:0032266">
    <property type="term" value="F:phosphatidylinositol-3-phosphate binding"/>
    <property type="evidence" value="ECO:0007669"/>
    <property type="project" value="TreeGrafter"/>
</dbReference>
<dbReference type="GO" id="GO:0000422">
    <property type="term" value="P:autophagy of mitochondrion"/>
    <property type="evidence" value="ECO:0007669"/>
    <property type="project" value="TreeGrafter"/>
</dbReference>
<feature type="region of interest" description="Disordered" evidence="12">
    <location>
        <begin position="1605"/>
        <end position="1625"/>
    </location>
</feature>
<dbReference type="GO" id="GO:0000045">
    <property type="term" value="P:autophagosome assembly"/>
    <property type="evidence" value="ECO:0007669"/>
    <property type="project" value="TreeGrafter"/>
</dbReference>
<evidence type="ECO:0000256" key="3">
    <source>
        <dbReference type="ARBA" id="ARBA00009714"/>
    </source>
</evidence>
<feature type="compositionally biased region" description="Low complexity" evidence="12">
    <location>
        <begin position="460"/>
        <end position="489"/>
    </location>
</feature>
<comment type="catalytic activity">
    <reaction evidence="10">
        <text>a 1,2-diacyl-sn-glycero-3-phospho-L-serine(in) = a 1,2-diacyl-sn-glycero-3-phospho-L-serine(out)</text>
        <dbReference type="Rhea" id="RHEA:38663"/>
        <dbReference type="ChEBI" id="CHEBI:57262"/>
    </reaction>
</comment>
<feature type="compositionally biased region" description="Acidic residues" evidence="12">
    <location>
        <begin position="857"/>
        <end position="871"/>
    </location>
</feature>
<feature type="region of interest" description="Disordered" evidence="12">
    <location>
        <begin position="1766"/>
        <end position="1796"/>
    </location>
</feature>
<gene>
    <name evidence="13" type="ORF">TSAR_013990</name>
</gene>
<dbReference type="GO" id="GO:0061709">
    <property type="term" value="P:reticulophagy"/>
    <property type="evidence" value="ECO:0007669"/>
    <property type="project" value="TreeGrafter"/>
</dbReference>
<feature type="compositionally biased region" description="Polar residues" evidence="12">
    <location>
        <begin position="872"/>
        <end position="883"/>
    </location>
</feature>
<dbReference type="GO" id="GO:0034727">
    <property type="term" value="P:piecemeal microautophagy of the nucleus"/>
    <property type="evidence" value="ECO:0007669"/>
    <property type="project" value="TreeGrafter"/>
</dbReference>
<feature type="region of interest" description="Disordered" evidence="12">
    <location>
        <begin position="460"/>
        <end position="498"/>
    </location>
</feature>
<evidence type="ECO:0000256" key="11">
    <source>
        <dbReference type="ARBA" id="ARBA00024615"/>
    </source>
</evidence>
<accession>A0A232EP42</accession>
<dbReference type="STRING" id="543379.A0A232EP42"/>
<feature type="compositionally biased region" description="Basic and acidic residues" evidence="12">
    <location>
        <begin position="904"/>
        <end position="915"/>
    </location>
</feature>
<evidence type="ECO:0000313" key="14">
    <source>
        <dbReference type="Proteomes" id="UP000215335"/>
    </source>
</evidence>
<comment type="caution">
    <text evidence="13">The sequence shown here is derived from an EMBL/GenBank/DDBJ whole genome shotgun (WGS) entry which is preliminary data.</text>
</comment>
<keyword evidence="5" id="KW-0813">Transport</keyword>
<feature type="compositionally biased region" description="Basic residues" evidence="12">
    <location>
        <begin position="1996"/>
        <end position="2008"/>
    </location>
</feature>
<dbReference type="GO" id="GO:0034045">
    <property type="term" value="C:phagophore assembly site membrane"/>
    <property type="evidence" value="ECO:0007669"/>
    <property type="project" value="UniProtKB-SubCell"/>
</dbReference>
<evidence type="ECO:0000313" key="13">
    <source>
        <dbReference type="EMBL" id="OXU20123.1"/>
    </source>
</evidence>
<dbReference type="GO" id="GO:0061723">
    <property type="term" value="P:glycophagy"/>
    <property type="evidence" value="ECO:0007669"/>
    <property type="project" value="TreeGrafter"/>
</dbReference>